<evidence type="ECO:0000256" key="1">
    <source>
        <dbReference type="ARBA" id="ARBA00009018"/>
    </source>
</evidence>
<dbReference type="GO" id="GO:0004140">
    <property type="term" value="F:dephospho-CoA kinase activity"/>
    <property type="evidence" value="ECO:0007669"/>
    <property type="project" value="UniProtKB-UniRule"/>
</dbReference>
<dbReference type="Pfam" id="PF01121">
    <property type="entry name" value="CoaE"/>
    <property type="match status" value="1"/>
</dbReference>
<comment type="subcellular location">
    <subcellularLocation>
        <location evidence="8">Cytoplasm</location>
    </subcellularLocation>
</comment>
<sequence>MLHIGLTGGIASGKSTVVTMLRGLGAGIVDCDVIAHDVVEPGSEGLVAVAAAFGPKTLLPDGSMDRAYIGSVVFGDKAKKAQLEAILFPLIHAGIDEEIKKIEENKKNPVIFLDMPLLYEVKYDSYVDETWLVYVDPVTQLTRLMKRNGYSESEALARIHAQLPIDEKRSLAQVIIDNTGSPEETQKQVLVAWQALMDRIKG</sequence>
<dbReference type="GO" id="GO:0005524">
    <property type="term" value="F:ATP binding"/>
    <property type="evidence" value="ECO:0007669"/>
    <property type="project" value="UniProtKB-UniRule"/>
</dbReference>
<evidence type="ECO:0000313" key="10">
    <source>
        <dbReference type="EMBL" id="AVO26252.1"/>
    </source>
</evidence>
<dbReference type="Proteomes" id="UP000238358">
    <property type="component" value="Chromosome"/>
</dbReference>
<evidence type="ECO:0000256" key="6">
    <source>
        <dbReference type="ARBA" id="ARBA00022840"/>
    </source>
</evidence>
<gene>
    <name evidence="8" type="primary">coaE</name>
    <name evidence="10" type="ORF">C6Y28_00635</name>
</gene>
<dbReference type="RefSeq" id="WP_027894846.1">
    <property type="nucleotide sequence ID" value="NZ_CABMON010000005.1"/>
</dbReference>
<keyword evidence="3 8" id="KW-0808">Transferase</keyword>
<comment type="pathway">
    <text evidence="8">Cofactor biosynthesis; coenzyme A biosynthesis; CoA from (R)-pantothenate: step 5/5.</text>
</comment>
<evidence type="ECO:0000313" key="11">
    <source>
        <dbReference type="Proteomes" id="UP000238358"/>
    </source>
</evidence>
<accession>A0A1M6QY32</accession>
<dbReference type="EC" id="2.7.1.24" evidence="8 9"/>
<keyword evidence="6 8" id="KW-0067">ATP-binding</keyword>
<evidence type="ECO:0000256" key="9">
    <source>
        <dbReference type="NCBIfam" id="TIGR00152"/>
    </source>
</evidence>
<evidence type="ECO:0000256" key="3">
    <source>
        <dbReference type="ARBA" id="ARBA00022679"/>
    </source>
</evidence>
<dbReference type="PANTHER" id="PTHR10695">
    <property type="entry name" value="DEPHOSPHO-COA KINASE-RELATED"/>
    <property type="match status" value="1"/>
</dbReference>
<evidence type="ECO:0000256" key="2">
    <source>
        <dbReference type="ARBA" id="ARBA00022490"/>
    </source>
</evidence>
<evidence type="ECO:0000256" key="4">
    <source>
        <dbReference type="ARBA" id="ARBA00022741"/>
    </source>
</evidence>
<evidence type="ECO:0000256" key="7">
    <source>
        <dbReference type="ARBA" id="ARBA00022993"/>
    </source>
</evidence>
<dbReference type="OrthoDB" id="9812943at2"/>
<keyword evidence="4 8" id="KW-0547">Nucleotide-binding</keyword>
<dbReference type="InterPro" id="IPR001977">
    <property type="entry name" value="Depp_CoAkinase"/>
</dbReference>
<dbReference type="PANTHER" id="PTHR10695:SF46">
    <property type="entry name" value="BIFUNCTIONAL COENZYME A SYNTHASE-RELATED"/>
    <property type="match status" value="1"/>
</dbReference>
<dbReference type="AlphaFoldDB" id="A0A1M6QY32"/>
<comment type="catalytic activity">
    <reaction evidence="8">
        <text>3'-dephospho-CoA + ATP = ADP + CoA + H(+)</text>
        <dbReference type="Rhea" id="RHEA:18245"/>
        <dbReference type="ChEBI" id="CHEBI:15378"/>
        <dbReference type="ChEBI" id="CHEBI:30616"/>
        <dbReference type="ChEBI" id="CHEBI:57287"/>
        <dbReference type="ChEBI" id="CHEBI:57328"/>
        <dbReference type="ChEBI" id="CHEBI:456216"/>
        <dbReference type="EC" id="2.7.1.24"/>
    </reaction>
</comment>
<keyword evidence="2 8" id="KW-0963">Cytoplasm</keyword>
<evidence type="ECO:0000256" key="5">
    <source>
        <dbReference type="ARBA" id="ARBA00022777"/>
    </source>
</evidence>
<dbReference type="GO" id="GO:0015937">
    <property type="term" value="P:coenzyme A biosynthetic process"/>
    <property type="evidence" value="ECO:0007669"/>
    <property type="project" value="UniProtKB-UniRule"/>
</dbReference>
<keyword evidence="7 8" id="KW-0173">Coenzyme A biosynthesis</keyword>
<organism evidence="10 11">
    <name type="scientific">Megasphaera elsdenii</name>
    <dbReference type="NCBI Taxonomy" id="907"/>
    <lineage>
        <taxon>Bacteria</taxon>
        <taxon>Bacillati</taxon>
        <taxon>Bacillota</taxon>
        <taxon>Negativicutes</taxon>
        <taxon>Veillonellales</taxon>
        <taxon>Veillonellaceae</taxon>
        <taxon>Megasphaera</taxon>
    </lineage>
</organism>
<reference evidence="10 11" key="1">
    <citation type="journal article" date="2018" name="Genome Announc.">
        <title>Complete genomes of two Megasphaera elsdenii strains, NCIMB 702410 and ATCC 25940.</title>
        <authorList>
            <person name="Hatmaker E.A."/>
            <person name="O'Dell K."/>
            <person name="Riley L.A."/>
            <person name="Klingeman D.M."/>
            <person name="Guss A.M."/>
        </authorList>
    </citation>
    <scope>NUCLEOTIDE SEQUENCE [LARGE SCALE GENOMIC DNA]</scope>
    <source>
        <strain evidence="10 11">NCIMB702410</strain>
    </source>
</reference>
<dbReference type="NCBIfam" id="TIGR00152">
    <property type="entry name" value="dephospho-CoA kinase"/>
    <property type="match status" value="1"/>
</dbReference>
<dbReference type="FunFam" id="3.40.50.300:FF:000991">
    <property type="entry name" value="Dephospho-CoA kinase"/>
    <property type="match status" value="1"/>
</dbReference>
<proteinExistence type="inferred from homology"/>
<feature type="binding site" evidence="8">
    <location>
        <begin position="11"/>
        <end position="16"/>
    </location>
    <ligand>
        <name>ATP</name>
        <dbReference type="ChEBI" id="CHEBI:30616"/>
    </ligand>
</feature>
<dbReference type="GO" id="GO:0005737">
    <property type="term" value="C:cytoplasm"/>
    <property type="evidence" value="ECO:0007669"/>
    <property type="project" value="UniProtKB-SubCell"/>
</dbReference>
<dbReference type="HAMAP" id="MF_00376">
    <property type="entry name" value="Dephospho_CoA_kinase"/>
    <property type="match status" value="1"/>
</dbReference>
<comment type="similarity">
    <text evidence="1 8">Belongs to the CoaE family.</text>
</comment>
<comment type="function">
    <text evidence="8">Catalyzes the phosphorylation of the 3'-hydroxyl group of dephosphocoenzyme A to form coenzyme A.</text>
</comment>
<name>A0A1M6QY32_MEGEL</name>
<dbReference type="PROSITE" id="PS51219">
    <property type="entry name" value="DPCK"/>
    <property type="match status" value="1"/>
</dbReference>
<dbReference type="Gene3D" id="3.40.50.300">
    <property type="entry name" value="P-loop containing nucleotide triphosphate hydrolases"/>
    <property type="match status" value="1"/>
</dbReference>
<protein>
    <recommendedName>
        <fullName evidence="8 9">Dephospho-CoA kinase</fullName>
        <ecNumber evidence="8 9">2.7.1.24</ecNumber>
    </recommendedName>
    <alternativeName>
        <fullName evidence="8">Dephosphocoenzyme A kinase</fullName>
    </alternativeName>
</protein>
<dbReference type="EMBL" id="CP027569">
    <property type="protein sequence ID" value="AVO26252.1"/>
    <property type="molecule type" value="Genomic_DNA"/>
</dbReference>
<dbReference type="SUPFAM" id="SSF52540">
    <property type="entry name" value="P-loop containing nucleoside triphosphate hydrolases"/>
    <property type="match status" value="1"/>
</dbReference>
<evidence type="ECO:0000256" key="8">
    <source>
        <dbReference type="HAMAP-Rule" id="MF_00376"/>
    </source>
</evidence>
<keyword evidence="5 8" id="KW-0418">Kinase</keyword>
<dbReference type="CDD" id="cd02022">
    <property type="entry name" value="DPCK"/>
    <property type="match status" value="1"/>
</dbReference>
<dbReference type="InterPro" id="IPR027417">
    <property type="entry name" value="P-loop_NTPase"/>
</dbReference>
<dbReference type="UniPathway" id="UPA00241">
    <property type="reaction ID" value="UER00356"/>
</dbReference>